<name>A0ACC3A4C1_9EURO</name>
<proteinExistence type="predicted"/>
<comment type="caution">
    <text evidence="1">The sequence shown here is derived from an EMBL/GenBank/DDBJ whole genome shotgun (WGS) entry which is preliminary data.</text>
</comment>
<keyword evidence="2" id="KW-1185">Reference proteome</keyword>
<sequence length="711" mass="77972">MATISKREQARNERELHDLLRQPGNSVCADCGARNPSWASWNLGIFLCMRCASIHRKLGTHISKVKSLSMDKWTSEQVESMKQNGNLASNKHYNPKNKKPDIPLDADEVDSAMERFVRKKYQEKSLVDGRPEPPSRADMSPSIAQAPQPSQTPELPPSGKKHKFFGFSLRASSKKDRPGVKEAFKVTPVEYSPTSANIREVSDIELQEKLAQLRDMGFSDNERNITILQRVGGNLEQTIATLVKLGSSGPSRQRSTSPAPVARPSTTSATSSAAPAATTSNNPFDQVQRPDGFGLSFGASQQQTQLHSQDTSPSTNPWHTAMPPQQTTGLENQLSNMQLSNVLFPNTTGGYGSQPQLQQDPRLQALTPPVPSIPQQYGYAASPSSNTTNPFYQPPLSSQSTGSNPFQQMQSQPTFVPQTNPFLGMPQPQEQHSFPQPTNPFGLPPSSSPPAQQYLTSPQSPNTNPFGLPQQQFSPPVEQTQSFPFSQQVSGYGQPSPQLPNFQYGQAQQPQQSQQTSQFEFQPQQPQYLQAQQQQPSSYQYQQQFPAQQVQQAQPLQPQQTGRYTKNDIMALFSQPTSQQQPLASIPEPFEQMNHSQAQNLPQQTLSPPPAENPYGNLGVAGSKRSVTMPAAYSSMHSSGGGGSRNPFMSNPASRQASGSSVNHSPFGVQPQQPQGYRHASNESVSVNNPNLMDGRHSPDAFASLSSTYMR</sequence>
<accession>A0ACC3A4C1</accession>
<evidence type="ECO:0000313" key="1">
    <source>
        <dbReference type="EMBL" id="KAJ9655015.1"/>
    </source>
</evidence>
<dbReference type="Proteomes" id="UP001172386">
    <property type="component" value="Unassembled WGS sequence"/>
</dbReference>
<gene>
    <name evidence="1" type="primary">GTS1</name>
    <name evidence="1" type="ORF">H2198_006060</name>
</gene>
<protein>
    <submittedName>
        <fullName evidence="1">Protein gts1</fullName>
    </submittedName>
</protein>
<reference evidence="1" key="1">
    <citation type="submission" date="2022-10" db="EMBL/GenBank/DDBJ databases">
        <title>Culturing micro-colonial fungi from biological soil crusts in the Mojave desert and describing Neophaeococcomyces mojavensis, and introducing the new genera and species Taxawa tesnikishii.</title>
        <authorList>
            <person name="Kurbessoian T."/>
            <person name="Stajich J.E."/>
        </authorList>
    </citation>
    <scope>NUCLEOTIDE SEQUENCE</scope>
    <source>
        <strain evidence="1">JES_112</strain>
    </source>
</reference>
<evidence type="ECO:0000313" key="2">
    <source>
        <dbReference type="Proteomes" id="UP001172386"/>
    </source>
</evidence>
<dbReference type="EMBL" id="JAPDRQ010000107">
    <property type="protein sequence ID" value="KAJ9655015.1"/>
    <property type="molecule type" value="Genomic_DNA"/>
</dbReference>
<organism evidence="1 2">
    <name type="scientific">Neophaeococcomyces mojaviensis</name>
    <dbReference type="NCBI Taxonomy" id="3383035"/>
    <lineage>
        <taxon>Eukaryota</taxon>
        <taxon>Fungi</taxon>
        <taxon>Dikarya</taxon>
        <taxon>Ascomycota</taxon>
        <taxon>Pezizomycotina</taxon>
        <taxon>Eurotiomycetes</taxon>
        <taxon>Chaetothyriomycetidae</taxon>
        <taxon>Chaetothyriales</taxon>
        <taxon>Chaetothyriales incertae sedis</taxon>
        <taxon>Neophaeococcomyces</taxon>
    </lineage>
</organism>